<evidence type="ECO:0000256" key="4">
    <source>
        <dbReference type="ARBA" id="ARBA00022692"/>
    </source>
</evidence>
<feature type="transmembrane region" description="Helical" evidence="7">
    <location>
        <begin position="189"/>
        <end position="210"/>
    </location>
</feature>
<reference evidence="8 9" key="1">
    <citation type="submission" date="2018-09" db="EMBL/GenBank/DDBJ databases">
        <title>Zymobacter palmae IAM14233 (=T109) whole genome analysis.</title>
        <authorList>
            <person name="Yanase H."/>
        </authorList>
    </citation>
    <scope>NUCLEOTIDE SEQUENCE [LARGE SCALE GENOMIC DNA]</scope>
    <source>
        <strain evidence="8 9">IAM14233</strain>
    </source>
</reference>
<dbReference type="GO" id="GO:0005886">
    <property type="term" value="C:plasma membrane"/>
    <property type="evidence" value="ECO:0007669"/>
    <property type="project" value="UniProtKB-SubCell"/>
</dbReference>
<dbReference type="EMBL" id="AP018933">
    <property type="protein sequence ID" value="BBG30289.1"/>
    <property type="molecule type" value="Genomic_DNA"/>
</dbReference>
<keyword evidence="5 7" id="KW-1133">Transmembrane helix</keyword>
<dbReference type="AlphaFoldDB" id="A0A348HF87"/>
<dbReference type="RefSeq" id="WP_027706311.1">
    <property type="nucleotide sequence ID" value="NZ_AP018933.1"/>
</dbReference>
<evidence type="ECO:0000256" key="3">
    <source>
        <dbReference type="ARBA" id="ARBA00022475"/>
    </source>
</evidence>
<dbReference type="KEGG" id="zpl:ZBT109_1532"/>
<feature type="transmembrane region" description="Helical" evidence="7">
    <location>
        <begin position="74"/>
        <end position="91"/>
    </location>
</feature>
<organism evidence="8 9">
    <name type="scientific">Zymobacter palmae</name>
    <dbReference type="NCBI Taxonomy" id="33074"/>
    <lineage>
        <taxon>Bacteria</taxon>
        <taxon>Pseudomonadati</taxon>
        <taxon>Pseudomonadota</taxon>
        <taxon>Gammaproteobacteria</taxon>
        <taxon>Oceanospirillales</taxon>
        <taxon>Halomonadaceae</taxon>
        <taxon>Zymobacter group</taxon>
        <taxon>Zymobacter</taxon>
    </lineage>
</organism>
<evidence type="ECO:0000313" key="8">
    <source>
        <dbReference type="EMBL" id="BBG30289.1"/>
    </source>
</evidence>
<evidence type="ECO:0000256" key="5">
    <source>
        <dbReference type="ARBA" id="ARBA00022989"/>
    </source>
</evidence>
<feature type="transmembrane region" description="Helical" evidence="7">
    <location>
        <begin position="149"/>
        <end position="168"/>
    </location>
</feature>
<accession>A0A348HF87</accession>
<dbReference type="PANTHER" id="PTHR30086">
    <property type="entry name" value="ARGININE EXPORTER PROTEIN ARGO"/>
    <property type="match status" value="1"/>
</dbReference>
<keyword evidence="6 7" id="KW-0472">Membrane</keyword>
<dbReference type="OrthoDB" id="9804822at2"/>
<protein>
    <submittedName>
        <fullName evidence="8">Putative threonine efflux protein</fullName>
    </submittedName>
</protein>
<evidence type="ECO:0000313" key="9">
    <source>
        <dbReference type="Proteomes" id="UP000267342"/>
    </source>
</evidence>
<comment type="subcellular location">
    <subcellularLocation>
        <location evidence="1">Cell membrane</location>
        <topology evidence="1">Multi-pass membrane protein</topology>
    </subcellularLocation>
</comment>
<dbReference type="Pfam" id="PF01810">
    <property type="entry name" value="LysE"/>
    <property type="match status" value="1"/>
</dbReference>
<evidence type="ECO:0000256" key="2">
    <source>
        <dbReference type="ARBA" id="ARBA00007928"/>
    </source>
</evidence>
<feature type="transmembrane region" description="Helical" evidence="7">
    <location>
        <begin position="121"/>
        <end position="143"/>
    </location>
</feature>
<evidence type="ECO:0000256" key="1">
    <source>
        <dbReference type="ARBA" id="ARBA00004651"/>
    </source>
</evidence>
<keyword evidence="9" id="KW-1185">Reference proteome</keyword>
<proteinExistence type="inferred from homology"/>
<evidence type="ECO:0000256" key="7">
    <source>
        <dbReference type="SAM" id="Phobius"/>
    </source>
</evidence>
<comment type="similarity">
    <text evidence="2">Belongs to the Rht family.</text>
</comment>
<keyword evidence="4 7" id="KW-0812">Transmembrane</keyword>
<sequence length="211" mass="23117">MTLHTWWMFIGAVFLLSAIPGPNMLLILSRSIEVGFTRSIAAMMGSLSAIIVVLLAAMAGLTTVFMAIPGAFEALRYAGVAYLFYLGLKAWRAAPAATDGEDPLHAAKAVQSLPHLFRSGFVTSISNPKLILFTAAFFPQFIAPEQPQLPQFAILITTFAIIETFWYFMYALGGRTLAGYLRRPTIKALFNRATGIIFWGFGVMLLRVSAK</sequence>
<dbReference type="PIRSF" id="PIRSF006324">
    <property type="entry name" value="LeuE"/>
    <property type="match status" value="1"/>
</dbReference>
<keyword evidence="3" id="KW-1003">Cell membrane</keyword>
<dbReference type="GO" id="GO:0042970">
    <property type="term" value="F:homoserine transmembrane transporter activity"/>
    <property type="evidence" value="ECO:0007669"/>
    <property type="project" value="TreeGrafter"/>
</dbReference>
<feature type="transmembrane region" description="Helical" evidence="7">
    <location>
        <begin position="40"/>
        <end position="68"/>
    </location>
</feature>
<dbReference type="PANTHER" id="PTHR30086:SF14">
    <property type="entry name" value="HOMOSERINE_HOMOSERINE LACTONE EFFLUX PROTEIN"/>
    <property type="match status" value="1"/>
</dbReference>
<dbReference type="Proteomes" id="UP000267342">
    <property type="component" value="Chromosome"/>
</dbReference>
<name>A0A348HF87_9GAMM</name>
<evidence type="ECO:0000256" key="6">
    <source>
        <dbReference type="ARBA" id="ARBA00023136"/>
    </source>
</evidence>
<gene>
    <name evidence="8" type="ORF">ZBT109_1532</name>
</gene>
<feature type="transmembrane region" description="Helical" evidence="7">
    <location>
        <begin position="6"/>
        <end position="28"/>
    </location>
</feature>
<dbReference type="InterPro" id="IPR001123">
    <property type="entry name" value="LeuE-type"/>
</dbReference>